<keyword evidence="1" id="KW-0472">Membrane</keyword>
<keyword evidence="1" id="KW-1133">Transmembrane helix</keyword>
<dbReference type="OrthoDB" id="2541519at2"/>
<evidence type="ECO:0000313" key="3">
    <source>
        <dbReference type="Proteomes" id="UP000293142"/>
    </source>
</evidence>
<feature type="transmembrane region" description="Helical" evidence="1">
    <location>
        <begin position="254"/>
        <end position="272"/>
    </location>
</feature>
<evidence type="ECO:0000313" key="2">
    <source>
        <dbReference type="EMBL" id="TBL80607.1"/>
    </source>
</evidence>
<dbReference type="RefSeq" id="WP_131012208.1">
    <property type="nucleotide sequence ID" value="NZ_SIRE01000004.1"/>
</dbReference>
<evidence type="ECO:0008006" key="4">
    <source>
        <dbReference type="Google" id="ProtNLM"/>
    </source>
</evidence>
<organism evidence="2 3">
    <name type="scientific">Paenibacillus thalictri</name>
    <dbReference type="NCBI Taxonomy" id="2527873"/>
    <lineage>
        <taxon>Bacteria</taxon>
        <taxon>Bacillati</taxon>
        <taxon>Bacillota</taxon>
        <taxon>Bacilli</taxon>
        <taxon>Bacillales</taxon>
        <taxon>Paenibacillaceae</taxon>
        <taxon>Paenibacillus</taxon>
    </lineage>
</organism>
<proteinExistence type="predicted"/>
<evidence type="ECO:0000256" key="1">
    <source>
        <dbReference type="SAM" id="Phobius"/>
    </source>
</evidence>
<protein>
    <recommendedName>
        <fullName evidence="4">Type II secretion system protein GspF domain-containing protein</fullName>
    </recommendedName>
</protein>
<dbReference type="Proteomes" id="UP000293142">
    <property type="component" value="Unassembled WGS sequence"/>
</dbReference>
<dbReference type="EMBL" id="SIRE01000004">
    <property type="protein sequence ID" value="TBL80607.1"/>
    <property type="molecule type" value="Genomic_DNA"/>
</dbReference>
<accession>A0A4Q9DUE8</accession>
<dbReference type="AlphaFoldDB" id="A0A4Q9DUE8"/>
<comment type="caution">
    <text evidence="2">The sequence shown here is derived from an EMBL/GenBank/DDBJ whole genome shotgun (WGS) entry which is preliminary data.</text>
</comment>
<gene>
    <name evidence="2" type="ORF">EYB31_05095</name>
</gene>
<name>A0A4Q9DUE8_9BACL</name>
<feature type="transmembrane region" description="Helical" evidence="1">
    <location>
        <begin position="6"/>
        <end position="27"/>
    </location>
</feature>
<keyword evidence="1" id="KW-0812">Transmembrane</keyword>
<sequence>MTMYALSLLLRDFAVCAFFAAAALLVWKAVPGGKRAAVRTRLQSMSLKKWLVPERLETMFEEAGYPLKLTAFQYQLFRYGIAACWLANNTYDLLAYGSEMSLPGVLLKLMGPGLFMLLTHTKTSVVTYLVGKWKDIYDGEKNRELFMVYNMIADEMKEQSQRKLNLLSMLTKLRDYTVRIKPSINVALRKFDEGPHTAMMAMAEHIRTKEARELCKLLADLELARPGDISALVEAREESYTNLLRENRRRRRKFFGHIAYGIAFMPLLIYLWNALHIAQQYVSDLSRTTNQLG</sequence>
<keyword evidence="3" id="KW-1185">Reference proteome</keyword>
<reference evidence="2 3" key="1">
    <citation type="submission" date="2019-02" db="EMBL/GenBank/DDBJ databases">
        <title>Paenibacillus sp. nov., isolated from surface-sterilized tissue of Thalictrum simplex L.</title>
        <authorList>
            <person name="Tuo L."/>
        </authorList>
    </citation>
    <scope>NUCLEOTIDE SEQUENCE [LARGE SCALE GENOMIC DNA]</scope>
    <source>
        <strain evidence="2 3">N2SHLJ1</strain>
    </source>
</reference>